<accession>A0A8I6XP12</accession>
<dbReference type="Pfam" id="PF07762">
    <property type="entry name" value="DUF1618"/>
    <property type="match status" value="1"/>
</dbReference>
<sequence>MRDLLAAGAFRRGARRPWALTDSKCHIGDRDNATTAHAVTSQGGGIKVTFELADPPAVSRCFVHCPGLLAEGRHYGDPVVVSSADAFVLIVVPFADGPTELRNEFFVYRAGPGAPSLRLVPSTYRYPDHITLAGVVPLDGADPDNEDYAVVFPLRSKSRSGYSDDDYARTRYDFRVYRSNISEWPGPWRCQGASIAMDTKHRDHEVIMRHQGTRVIYAGRETLGWVNHWHGVVLCNVLDNNAVMRLIRWPVPIPSDLAPRFGMGEDNIYARPFCDVAISNGMIRFVELKPCHHSDTCNDKGVIGQGWTITTWNRGICSNKWDKRFTVVKADDVPNTGSSYPKVSGGKRLSWDKVVHGGPILSLCDEDVVYIMARLDIRSAVAWMLAINIRKGTLEAVKQCSAEKMIGLEPTYVQCALSNYLKLWKRS</sequence>
<dbReference type="InterPro" id="IPR011676">
    <property type="entry name" value="DUF1618"/>
</dbReference>
<name>A0A8I6XP12_HORVV</name>
<dbReference type="Proteomes" id="UP000011116">
    <property type="component" value="Chromosome 3H"/>
</dbReference>
<protein>
    <recommendedName>
        <fullName evidence="1">DUF1618 domain-containing protein</fullName>
    </recommendedName>
</protein>
<dbReference type="EnsemblPlants" id="HORVU.MOREX.r3.3HG0225030.1">
    <property type="protein sequence ID" value="HORVU.MOREX.r3.3HG0225030.1.CDS1"/>
    <property type="gene ID" value="HORVU.MOREX.r3.3HG0225030"/>
</dbReference>
<proteinExistence type="predicted"/>
<organism evidence="2 3">
    <name type="scientific">Hordeum vulgare subsp. vulgare</name>
    <name type="common">Domesticated barley</name>
    <dbReference type="NCBI Taxonomy" id="112509"/>
    <lineage>
        <taxon>Eukaryota</taxon>
        <taxon>Viridiplantae</taxon>
        <taxon>Streptophyta</taxon>
        <taxon>Embryophyta</taxon>
        <taxon>Tracheophyta</taxon>
        <taxon>Spermatophyta</taxon>
        <taxon>Magnoliopsida</taxon>
        <taxon>Liliopsida</taxon>
        <taxon>Poales</taxon>
        <taxon>Poaceae</taxon>
        <taxon>BOP clade</taxon>
        <taxon>Pooideae</taxon>
        <taxon>Triticodae</taxon>
        <taxon>Triticeae</taxon>
        <taxon>Hordeinae</taxon>
        <taxon>Hordeum</taxon>
    </lineage>
</organism>
<evidence type="ECO:0000313" key="2">
    <source>
        <dbReference type="EnsemblPlants" id="HORVU.MOREX.r3.3HG0225030.1.CDS1"/>
    </source>
</evidence>
<evidence type="ECO:0000313" key="3">
    <source>
        <dbReference type="Proteomes" id="UP000011116"/>
    </source>
</evidence>
<reference evidence="2" key="3">
    <citation type="submission" date="2022-01" db="UniProtKB">
        <authorList>
            <consortium name="EnsemblPlants"/>
        </authorList>
    </citation>
    <scope>IDENTIFICATION</scope>
    <source>
        <strain evidence="2">subsp. vulgare</strain>
    </source>
</reference>
<dbReference type="AlphaFoldDB" id="A0A8I6XP12"/>
<dbReference type="Gramene" id="HORVU.MOREX.r3.3HG0225030.1">
    <property type="protein sequence ID" value="HORVU.MOREX.r3.3HG0225030.1.CDS1"/>
    <property type="gene ID" value="HORVU.MOREX.r3.3HG0225030"/>
</dbReference>
<reference evidence="2" key="2">
    <citation type="submission" date="2020-10" db="EMBL/GenBank/DDBJ databases">
        <authorList>
            <person name="Scholz U."/>
            <person name="Mascher M."/>
            <person name="Fiebig A."/>
        </authorList>
    </citation>
    <scope>NUCLEOTIDE SEQUENCE [LARGE SCALE GENOMIC DNA]</scope>
    <source>
        <strain evidence="2">cv. Morex</strain>
    </source>
</reference>
<dbReference type="PANTHER" id="PTHR33074:SF85">
    <property type="entry name" value="DUF1618 DOMAIN-CONTAINING PROTEIN"/>
    <property type="match status" value="1"/>
</dbReference>
<dbReference type="PANTHER" id="PTHR33074">
    <property type="entry name" value="EXPRESSED PROTEIN-RELATED"/>
    <property type="match status" value="1"/>
</dbReference>
<feature type="domain" description="DUF1618" evidence="1">
    <location>
        <begin position="225"/>
        <end position="370"/>
    </location>
</feature>
<keyword evidence="3" id="KW-1185">Reference proteome</keyword>
<dbReference type="Gramene" id="HORVU.MOREX.r2.3HG0186740.1">
    <property type="protein sequence ID" value="HORVU.MOREX.r2.3HG0186740.1.CDS.1"/>
    <property type="gene ID" value="HORVU.MOREX.r2.3HG0186740"/>
</dbReference>
<reference evidence="3" key="1">
    <citation type="journal article" date="2012" name="Nature">
        <title>A physical, genetic and functional sequence assembly of the barley genome.</title>
        <authorList>
            <consortium name="The International Barley Genome Sequencing Consortium"/>
            <person name="Mayer K.F."/>
            <person name="Waugh R."/>
            <person name="Brown J.W."/>
            <person name="Schulman A."/>
            <person name="Langridge P."/>
            <person name="Platzer M."/>
            <person name="Fincher G.B."/>
            <person name="Muehlbauer G.J."/>
            <person name="Sato K."/>
            <person name="Close T.J."/>
            <person name="Wise R.P."/>
            <person name="Stein N."/>
        </authorList>
    </citation>
    <scope>NUCLEOTIDE SEQUENCE [LARGE SCALE GENOMIC DNA]</scope>
    <source>
        <strain evidence="3">cv. Morex</strain>
    </source>
</reference>
<evidence type="ECO:0000259" key="1">
    <source>
        <dbReference type="Pfam" id="PF07762"/>
    </source>
</evidence>